<evidence type="ECO:0000313" key="3">
    <source>
        <dbReference type="Proteomes" id="UP001138708"/>
    </source>
</evidence>
<feature type="region of interest" description="Disordered" evidence="1">
    <location>
        <begin position="197"/>
        <end position="219"/>
    </location>
</feature>
<evidence type="ECO:0000256" key="1">
    <source>
        <dbReference type="SAM" id="MobiDB-lite"/>
    </source>
</evidence>
<dbReference type="RefSeq" id="WP_168042426.1">
    <property type="nucleotide sequence ID" value="NZ_JAAVUP010000004.1"/>
</dbReference>
<reference evidence="2" key="1">
    <citation type="submission" date="2020-01" db="EMBL/GenBank/DDBJ databases">
        <authorList>
            <person name="Rat A."/>
        </authorList>
    </citation>
    <scope>NUCLEOTIDE SEQUENCE</scope>
    <source>
        <strain evidence="2">LMG 31161</strain>
    </source>
</reference>
<comment type="caution">
    <text evidence="2">The sequence shown here is derived from an EMBL/GenBank/DDBJ whole genome shotgun (WGS) entry which is preliminary data.</text>
</comment>
<dbReference type="EMBL" id="JAAEDK010000006">
    <property type="protein sequence ID" value="MBR0658373.1"/>
    <property type="molecule type" value="Genomic_DNA"/>
</dbReference>
<accession>A0A9X9WDG3</accession>
<protein>
    <submittedName>
        <fullName evidence="2">Uncharacterized protein</fullName>
    </submittedName>
</protein>
<sequence>MMSSPLRSIFADRDEFERLARARREAMRRRHFLDLAADIERASRATLPFGAHGEPVRDIGATAAVGHALHRAAEEWRYLERSERDEAKQAIGFVLTQFALAPDPARNEPPSQDSAGMFEQVTTALLQAESDVLPPNFLGVASPSLAAMESLGSAMRCVADAWPRLPSEDAIEASRSLAYLAKKLGYALDPHYRGERSEIDRPALLRRSAPTPVPVDDDL</sequence>
<name>A0A9X9WDG3_9PROT</name>
<proteinExistence type="predicted"/>
<reference evidence="2" key="2">
    <citation type="journal article" date="2021" name="Syst. Appl. Microbiol.">
        <title>Roseomonas hellenica sp. nov., isolated from roots of wild-growing Alkanna tinctoria.</title>
        <authorList>
            <person name="Rat A."/>
            <person name="Naranjo H.D."/>
            <person name="Lebbe L."/>
            <person name="Cnockaert M."/>
            <person name="Krigas N."/>
            <person name="Grigoriadou K."/>
            <person name="Maloupa E."/>
            <person name="Willems A."/>
        </authorList>
    </citation>
    <scope>NUCLEOTIDE SEQUENCE</scope>
    <source>
        <strain evidence="2">LMG 31161</strain>
    </source>
</reference>
<dbReference type="Proteomes" id="UP001138708">
    <property type="component" value="Unassembled WGS sequence"/>
</dbReference>
<gene>
    <name evidence="2" type="ORF">GXW75_03860</name>
</gene>
<dbReference type="AlphaFoldDB" id="A0A9X9WDG3"/>
<organism evidence="2 3">
    <name type="scientific">Neoroseomonas oryzicola</name>
    <dbReference type="NCBI Taxonomy" id="535904"/>
    <lineage>
        <taxon>Bacteria</taxon>
        <taxon>Pseudomonadati</taxon>
        <taxon>Pseudomonadota</taxon>
        <taxon>Alphaproteobacteria</taxon>
        <taxon>Acetobacterales</taxon>
        <taxon>Acetobacteraceae</taxon>
        <taxon>Neoroseomonas</taxon>
    </lineage>
</organism>
<evidence type="ECO:0000313" key="2">
    <source>
        <dbReference type="EMBL" id="MBR0658373.1"/>
    </source>
</evidence>